<reference evidence="2" key="2">
    <citation type="journal article" date="2021" name="Genome Biol. Evol.">
        <title>Developing a high-quality reference genome for a parasitic bivalve with doubly uniparental inheritance (Bivalvia: Unionida).</title>
        <authorList>
            <person name="Smith C.H."/>
        </authorList>
    </citation>
    <scope>NUCLEOTIDE SEQUENCE</scope>
    <source>
        <strain evidence="2">CHS0354</strain>
        <tissue evidence="2">Mantle</tissue>
    </source>
</reference>
<sequence>MSNKILGIFSLLIGIVGAALLTVGMTTSYWSQEGSGVWNGCTVDDCLAVRVMIVISTVLGIIHALILLLHVAKQLGPNTRKIIMSAFMSALLAVIFGFVSIVVYDAKIESRQPSTFGWSFGLTCAGAAIIFINLIVILLENCNQRAAGAYSSI</sequence>
<protein>
    <submittedName>
        <fullName evidence="2">Uncharacterized protein</fullName>
    </submittedName>
</protein>
<feature type="transmembrane region" description="Helical" evidence="1">
    <location>
        <begin position="7"/>
        <end position="27"/>
    </location>
</feature>
<dbReference type="Proteomes" id="UP001195483">
    <property type="component" value="Unassembled WGS sequence"/>
</dbReference>
<gene>
    <name evidence="2" type="ORF">CHS0354_020052</name>
</gene>
<name>A0AAE0SC45_9BIVA</name>
<keyword evidence="1" id="KW-0812">Transmembrane</keyword>
<dbReference type="Gene3D" id="1.20.140.150">
    <property type="match status" value="1"/>
</dbReference>
<feature type="transmembrane region" description="Helical" evidence="1">
    <location>
        <begin position="47"/>
        <end position="70"/>
    </location>
</feature>
<evidence type="ECO:0000256" key="1">
    <source>
        <dbReference type="SAM" id="Phobius"/>
    </source>
</evidence>
<feature type="transmembrane region" description="Helical" evidence="1">
    <location>
        <begin position="116"/>
        <end position="139"/>
    </location>
</feature>
<proteinExistence type="predicted"/>
<feature type="transmembrane region" description="Helical" evidence="1">
    <location>
        <begin position="82"/>
        <end position="104"/>
    </location>
</feature>
<dbReference type="EMBL" id="JAEAOA010001224">
    <property type="protein sequence ID" value="KAK3589196.1"/>
    <property type="molecule type" value="Genomic_DNA"/>
</dbReference>
<keyword evidence="3" id="KW-1185">Reference proteome</keyword>
<accession>A0AAE0SC45</accession>
<reference evidence="2" key="1">
    <citation type="journal article" date="2021" name="Genome Biol. Evol.">
        <title>A High-Quality Reference Genome for a Parasitic Bivalve with Doubly Uniparental Inheritance (Bivalvia: Unionida).</title>
        <authorList>
            <person name="Smith C.H."/>
        </authorList>
    </citation>
    <scope>NUCLEOTIDE SEQUENCE</scope>
    <source>
        <strain evidence="2">CHS0354</strain>
    </source>
</reference>
<evidence type="ECO:0000313" key="3">
    <source>
        <dbReference type="Proteomes" id="UP001195483"/>
    </source>
</evidence>
<organism evidence="2 3">
    <name type="scientific">Potamilus streckersoni</name>
    <dbReference type="NCBI Taxonomy" id="2493646"/>
    <lineage>
        <taxon>Eukaryota</taxon>
        <taxon>Metazoa</taxon>
        <taxon>Spiralia</taxon>
        <taxon>Lophotrochozoa</taxon>
        <taxon>Mollusca</taxon>
        <taxon>Bivalvia</taxon>
        <taxon>Autobranchia</taxon>
        <taxon>Heteroconchia</taxon>
        <taxon>Palaeoheterodonta</taxon>
        <taxon>Unionida</taxon>
        <taxon>Unionoidea</taxon>
        <taxon>Unionidae</taxon>
        <taxon>Ambleminae</taxon>
        <taxon>Lampsilini</taxon>
        <taxon>Potamilus</taxon>
    </lineage>
</organism>
<keyword evidence="1" id="KW-0472">Membrane</keyword>
<dbReference type="AlphaFoldDB" id="A0AAE0SC45"/>
<keyword evidence="1" id="KW-1133">Transmembrane helix</keyword>
<evidence type="ECO:0000313" key="2">
    <source>
        <dbReference type="EMBL" id="KAK3589196.1"/>
    </source>
</evidence>
<comment type="caution">
    <text evidence="2">The sequence shown here is derived from an EMBL/GenBank/DDBJ whole genome shotgun (WGS) entry which is preliminary data.</text>
</comment>
<reference evidence="2" key="3">
    <citation type="submission" date="2023-05" db="EMBL/GenBank/DDBJ databases">
        <authorList>
            <person name="Smith C.H."/>
        </authorList>
    </citation>
    <scope>NUCLEOTIDE SEQUENCE</scope>
    <source>
        <strain evidence="2">CHS0354</strain>
        <tissue evidence="2">Mantle</tissue>
    </source>
</reference>